<reference evidence="3 4" key="1">
    <citation type="journal article" date="2018" name="Front. Microbiol.">
        <title>Genome Sequencing of Streptomyces atratus SCSIOZH16 and Activation Production of Nocardamine via Metabolic Engineering.</title>
        <authorList>
            <person name="Li Y."/>
            <person name="Zhang C."/>
            <person name="Liu C."/>
            <person name="Ju J."/>
            <person name="Ma J."/>
        </authorList>
    </citation>
    <scope>NUCLEOTIDE SEQUENCE [LARGE SCALE GENOMIC DNA]</scope>
    <source>
        <strain evidence="3 4">SCSIO_ZH16</strain>
    </source>
</reference>
<dbReference type="EMBL" id="CP027306">
    <property type="protein sequence ID" value="AXE76046.1"/>
    <property type="molecule type" value="Genomic_DNA"/>
</dbReference>
<dbReference type="InterPro" id="IPR050438">
    <property type="entry name" value="LMW_PTPase"/>
</dbReference>
<dbReference type="Gene3D" id="3.40.50.2300">
    <property type="match status" value="1"/>
</dbReference>
<sequence length="231" mass="24718">MNMLTVCLGNYCRSPFAALALARRGGEGIQVRSAGLIGKWQDQPANPSTIKAAGRLGYDLSTHRAQQITLEMLDWADTVLTMDAAVLETLRTICTEDNALKLGLYLGDRDVPDPMGQGDMPQQSAPLARVRRRTPCRLTARIDAPSGACRSMPWSAVDGDGAVHAGRYIVLGLAGVRRDRRGGCRGGHGRVRHGRGGGERPRGRGCMSGLRPIFGPSPRPLPAQAEGPSAR</sequence>
<proteinExistence type="predicted"/>
<gene>
    <name evidence="3" type="ORF">C5746_02640</name>
</gene>
<dbReference type="AlphaFoldDB" id="A0A2Z5J6T6"/>
<dbReference type="KEGG" id="sata:C5746_02640"/>
<dbReference type="SUPFAM" id="SSF52788">
    <property type="entry name" value="Phosphotyrosine protein phosphatases I"/>
    <property type="match status" value="1"/>
</dbReference>
<dbReference type="InterPro" id="IPR036196">
    <property type="entry name" value="Ptyr_pPase_sf"/>
</dbReference>
<protein>
    <recommendedName>
        <fullName evidence="2">Phosphotyrosine protein phosphatase I domain-containing protein</fullName>
    </recommendedName>
</protein>
<organism evidence="3 4">
    <name type="scientific">Streptomyces atratus</name>
    <dbReference type="NCBI Taxonomy" id="1893"/>
    <lineage>
        <taxon>Bacteria</taxon>
        <taxon>Bacillati</taxon>
        <taxon>Actinomycetota</taxon>
        <taxon>Actinomycetes</taxon>
        <taxon>Kitasatosporales</taxon>
        <taxon>Streptomycetaceae</taxon>
        <taxon>Streptomyces</taxon>
    </lineage>
</organism>
<evidence type="ECO:0000313" key="4">
    <source>
        <dbReference type="Proteomes" id="UP000252698"/>
    </source>
</evidence>
<dbReference type="SMART" id="SM00226">
    <property type="entry name" value="LMWPc"/>
    <property type="match status" value="1"/>
</dbReference>
<dbReference type="InterPro" id="IPR023485">
    <property type="entry name" value="Ptyr_pPase"/>
</dbReference>
<evidence type="ECO:0000256" key="1">
    <source>
        <dbReference type="SAM" id="MobiDB-lite"/>
    </source>
</evidence>
<dbReference type="PANTHER" id="PTHR11717">
    <property type="entry name" value="LOW MOLECULAR WEIGHT PROTEIN TYROSINE PHOSPHATASE"/>
    <property type="match status" value="1"/>
</dbReference>
<name>A0A2Z5J6T6_STRAR</name>
<dbReference type="PANTHER" id="PTHR11717:SF31">
    <property type="entry name" value="LOW MOLECULAR WEIGHT PROTEIN-TYROSINE-PHOSPHATASE ETP-RELATED"/>
    <property type="match status" value="1"/>
</dbReference>
<evidence type="ECO:0000313" key="3">
    <source>
        <dbReference type="EMBL" id="AXE76046.1"/>
    </source>
</evidence>
<dbReference type="Proteomes" id="UP000252698">
    <property type="component" value="Chromosome"/>
</dbReference>
<dbReference type="GO" id="GO:0004725">
    <property type="term" value="F:protein tyrosine phosphatase activity"/>
    <property type="evidence" value="ECO:0007669"/>
    <property type="project" value="TreeGrafter"/>
</dbReference>
<feature type="domain" description="Phosphotyrosine protein phosphatase I" evidence="2">
    <location>
        <begin position="1"/>
        <end position="144"/>
    </location>
</feature>
<evidence type="ECO:0000259" key="2">
    <source>
        <dbReference type="SMART" id="SM00226"/>
    </source>
</evidence>
<dbReference type="Pfam" id="PF01451">
    <property type="entry name" value="LMWPc"/>
    <property type="match status" value="1"/>
</dbReference>
<feature type="region of interest" description="Disordered" evidence="1">
    <location>
        <begin position="183"/>
        <end position="231"/>
    </location>
</feature>
<accession>A0A2Z5J6T6</accession>